<organism evidence="5 6">
    <name type="scientific">Pomacea canaliculata</name>
    <name type="common">Golden apple snail</name>
    <dbReference type="NCBI Taxonomy" id="400727"/>
    <lineage>
        <taxon>Eukaryota</taxon>
        <taxon>Metazoa</taxon>
        <taxon>Spiralia</taxon>
        <taxon>Lophotrochozoa</taxon>
        <taxon>Mollusca</taxon>
        <taxon>Gastropoda</taxon>
        <taxon>Caenogastropoda</taxon>
        <taxon>Architaenioglossa</taxon>
        <taxon>Ampullarioidea</taxon>
        <taxon>Ampullariidae</taxon>
        <taxon>Pomacea</taxon>
    </lineage>
</organism>
<feature type="domain" description="Tryptophan synthase beta chain-like PALP" evidence="4">
    <location>
        <begin position="8"/>
        <end position="247"/>
    </location>
</feature>
<dbReference type="STRING" id="400727.A0A2T7PE34"/>
<evidence type="ECO:0000313" key="5">
    <source>
        <dbReference type="EMBL" id="PVD31667.1"/>
    </source>
</evidence>
<protein>
    <recommendedName>
        <fullName evidence="4">Tryptophan synthase beta chain-like PALP domain-containing protein</fullName>
    </recommendedName>
</protein>
<dbReference type="EMBL" id="PZQS01000004">
    <property type="protein sequence ID" value="PVD31667.1"/>
    <property type="molecule type" value="Genomic_DNA"/>
</dbReference>
<dbReference type="AlphaFoldDB" id="A0A2T7PE34"/>
<keyword evidence="3" id="KW-0663">Pyridoxal phosphate</keyword>
<gene>
    <name evidence="5" type="ORF">C0Q70_07085</name>
</gene>
<dbReference type="SUPFAM" id="SSF53686">
    <property type="entry name" value="Tryptophan synthase beta subunit-like PLP-dependent enzymes"/>
    <property type="match status" value="1"/>
</dbReference>
<dbReference type="PANTHER" id="PTHR43050">
    <property type="entry name" value="SERINE / THREONINE RACEMASE FAMILY MEMBER"/>
    <property type="match status" value="1"/>
</dbReference>
<dbReference type="GO" id="GO:0070179">
    <property type="term" value="P:D-serine biosynthetic process"/>
    <property type="evidence" value="ECO:0007669"/>
    <property type="project" value="TreeGrafter"/>
</dbReference>
<sequence>MPSNASQVTHSSGNHGQAVAWASRCVGLPSFVVVPKTAAANKKAAIQAYGAHLIECEPNPAARSETCERLRQEKQLEFIPPYDHPDVIAGQGTAALELLDEVNDLDAILVPTSGGGLISGIAIAAKFIRPSIKVFAVSPKGKMLEDCLRSGERLWPEPSQYLNTIADGIQLQSVGHVTFPILLQLAEKEVFEMASSDDEIIQGMRFVFQRMKLVIEAAAGASAAAALSEKMRSMDSSLRKVGVILCGGNTDIDRLPW</sequence>
<dbReference type="Gene3D" id="3.40.50.1100">
    <property type="match status" value="2"/>
</dbReference>
<keyword evidence="6" id="KW-1185">Reference proteome</keyword>
<evidence type="ECO:0000313" key="6">
    <source>
        <dbReference type="Proteomes" id="UP000245119"/>
    </source>
</evidence>
<dbReference type="GO" id="GO:0018114">
    <property type="term" value="F:threonine racemase activity"/>
    <property type="evidence" value="ECO:0007669"/>
    <property type="project" value="TreeGrafter"/>
</dbReference>
<evidence type="ECO:0000259" key="4">
    <source>
        <dbReference type="Pfam" id="PF00291"/>
    </source>
</evidence>
<accession>A0A2T7PE34</accession>
<comment type="caution">
    <text evidence="5">The sequence shown here is derived from an EMBL/GenBank/DDBJ whole genome shotgun (WGS) entry which is preliminary data.</text>
</comment>
<dbReference type="PANTHER" id="PTHR43050:SF1">
    <property type="entry name" value="SERINE RACEMASE"/>
    <property type="match status" value="1"/>
</dbReference>
<name>A0A2T7PE34_POMCA</name>
<comment type="similarity">
    <text evidence="2">Belongs to the serine/threonine dehydratase family.</text>
</comment>
<dbReference type="OrthoDB" id="4418812at2759"/>
<dbReference type="GO" id="GO:0030170">
    <property type="term" value="F:pyridoxal phosphate binding"/>
    <property type="evidence" value="ECO:0007669"/>
    <property type="project" value="TreeGrafter"/>
</dbReference>
<dbReference type="InterPro" id="IPR001926">
    <property type="entry name" value="TrpB-like_PALP"/>
</dbReference>
<evidence type="ECO:0000256" key="1">
    <source>
        <dbReference type="ARBA" id="ARBA00001933"/>
    </source>
</evidence>
<dbReference type="GO" id="GO:0000287">
    <property type="term" value="F:magnesium ion binding"/>
    <property type="evidence" value="ECO:0007669"/>
    <property type="project" value="TreeGrafter"/>
</dbReference>
<dbReference type="InterPro" id="IPR036052">
    <property type="entry name" value="TrpB-like_PALP_sf"/>
</dbReference>
<dbReference type="GO" id="GO:0003941">
    <property type="term" value="F:L-serine ammonia-lyase activity"/>
    <property type="evidence" value="ECO:0007669"/>
    <property type="project" value="TreeGrafter"/>
</dbReference>
<dbReference type="GO" id="GO:0005524">
    <property type="term" value="F:ATP binding"/>
    <property type="evidence" value="ECO:0007669"/>
    <property type="project" value="TreeGrafter"/>
</dbReference>
<evidence type="ECO:0000256" key="2">
    <source>
        <dbReference type="ARBA" id="ARBA00010869"/>
    </source>
</evidence>
<dbReference type="Proteomes" id="UP000245119">
    <property type="component" value="Linkage Group LG4"/>
</dbReference>
<dbReference type="GO" id="GO:0030378">
    <property type="term" value="F:serine racemase activity"/>
    <property type="evidence" value="ECO:0007669"/>
    <property type="project" value="TreeGrafter"/>
</dbReference>
<reference evidence="5 6" key="1">
    <citation type="submission" date="2018-04" db="EMBL/GenBank/DDBJ databases">
        <title>The genome of golden apple snail Pomacea canaliculata provides insight into stress tolerance and invasive adaptation.</title>
        <authorList>
            <person name="Liu C."/>
            <person name="Liu B."/>
            <person name="Ren Y."/>
            <person name="Zhang Y."/>
            <person name="Wang H."/>
            <person name="Li S."/>
            <person name="Jiang F."/>
            <person name="Yin L."/>
            <person name="Zhang G."/>
            <person name="Qian W."/>
            <person name="Fan W."/>
        </authorList>
    </citation>
    <scope>NUCLEOTIDE SEQUENCE [LARGE SCALE GENOMIC DNA]</scope>
    <source>
        <strain evidence="5">SZHN2017</strain>
        <tissue evidence="5">Muscle</tissue>
    </source>
</reference>
<proteinExistence type="inferred from homology"/>
<dbReference type="Pfam" id="PF00291">
    <property type="entry name" value="PALP"/>
    <property type="match status" value="1"/>
</dbReference>
<evidence type="ECO:0000256" key="3">
    <source>
        <dbReference type="ARBA" id="ARBA00022898"/>
    </source>
</evidence>
<comment type="cofactor">
    <cofactor evidence="1">
        <name>pyridoxal 5'-phosphate</name>
        <dbReference type="ChEBI" id="CHEBI:597326"/>
    </cofactor>
</comment>